<dbReference type="GO" id="GO:0005811">
    <property type="term" value="C:lipid droplet"/>
    <property type="evidence" value="ECO:0007669"/>
    <property type="project" value="TreeGrafter"/>
</dbReference>
<dbReference type="GO" id="GO:1904423">
    <property type="term" value="C:dehydrodolichyl diphosphate synthase complex"/>
    <property type="evidence" value="ECO:0007669"/>
    <property type="project" value="TreeGrafter"/>
</dbReference>
<dbReference type="InterPro" id="IPR018520">
    <property type="entry name" value="UPP_synth-like_CS"/>
</dbReference>
<gene>
    <name evidence="6" type="primary">RER2</name>
    <name evidence="6" type="ORF">BGZ65_001867</name>
</gene>
<dbReference type="FunFam" id="3.40.1180.10:FF:000005">
    <property type="entry name" value="Alkyl transferase"/>
    <property type="match status" value="1"/>
</dbReference>
<dbReference type="EMBL" id="JAAAHW010009723">
    <property type="protein sequence ID" value="KAF9937025.1"/>
    <property type="molecule type" value="Genomic_DNA"/>
</dbReference>
<proteinExistence type="inferred from homology"/>
<evidence type="ECO:0000256" key="2">
    <source>
        <dbReference type="ARBA" id="ARBA00022679"/>
    </source>
</evidence>
<dbReference type="PANTHER" id="PTHR10291:SF43">
    <property type="entry name" value="DEHYDRODOLICHYL DIPHOSPHATE SYNTHASE COMPLEX SUBUNIT DHDDS"/>
    <property type="match status" value="1"/>
</dbReference>
<comment type="caution">
    <text evidence="6">The sequence shown here is derived from an EMBL/GenBank/DDBJ whole genome shotgun (WGS) entry which is preliminary data.</text>
</comment>
<dbReference type="InterPro" id="IPR001441">
    <property type="entry name" value="UPP_synth-like"/>
</dbReference>
<keyword evidence="2 4" id="KW-0808">Transferase</keyword>
<dbReference type="GO" id="GO:0045547">
    <property type="term" value="F:ditrans,polycis-polyprenyl diphosphate synthase [(2E,6E)-farnesyl diphosphate specific] activity"/>
    <property type="evidence" value="ECO:0007669"/>
    <property type="project" value="TreeGrafter"/>
</dbReference>
<feature type="compositionally biased region" description="Low complexity" evidence="5">
    <location>
        <begin position="283"/>
        <end position="292"/>
    </location>
</feature>
<dbReference type="Proteomes" id="UP000749646">
    <property type="component" value="Unassembled WGS sequence"/>
</dbReference>
<dbReference type="GO" id="GO:0016020">
    <property type="term" value="C:membrane"/>
    <property type="evidence" value="ECO:0007669"/>
    <property type="project" value="TreeGrafter"/>
</dbReference>
<evidence type="ECO:0000313" key="7">
    <source>
        <dbReference type="Proteomes" id="UP000749646"/>
    </source>
</evidence>
<evidence type="ECO:0000256" key="4">
    <source>
        <dbReference type="RuleBase" id="RU363018"/>
    </source>
</evidence>
<evidence type="ECO:0000313" key="6">
    <source>
        <dbReference type="EMBL" id="KAF9937025.1"/>
    </source>
</evidence>
<dbReference type="Pfam" id="PF01255">
    <property type="entry name" value="Prenyltransf"/>
    <property type="match status" value="1"/>
</dbReference>
<feature type="region of interest" description="Disordered" evidence="5">
    <location>
        <begin position="279"/>
        <end position="300"/>
    </location>
</feature>
<sequence>MSALSRAIRTVAIKALQCGAIPPHVGFIMDGNRCYGCKVQVGNSRGYYLGYEALEEILAVCMEMGVKVVTVYAFSIENFKRPPDQVETLMELAKTKLAELCEHSELVNRYGIGIRVLGDDTLLPEDVRQVVRRAVDLTKKNNRAILNMCFPYTSREELTMASRSLVNGIEAYELNPSDITTSVLEDSLYTRSCPPMDILVRTSGEIRLSDFMIWQSSRACHVEFIDCYWPEFTFWKLLPILLRYQLQAGSIAQSRREYERRDNLISSEKSNHADIIEEDSAETSEAVSSAAGAGAGAGVPQDLTEHVMTNLRLSRSSSESTLVTAASEYDEDEEEEDSRGMDCYNCQAKEKRQRVAEFLTHRGHLPNSP</sequence>
<keyword evidence="7" id="KW-1185">Reference proteome</keyword>
<dbReference type="SUPFAM" id="SSF64005">
    <property type="entry name" value="Undecaprenyl diphosphate synthase"/>
    <property type="match status" value="1"/>
</dbReference>
<keyword evidence="3" id="KW-0460">Magnesium</keyword>
<dbReference type="NCBIfam" id="TIGR00055">
    <property type="entry name" value="uppS"/>
    <property type="match status" value="1"/>
</dbReference>
<organism evidence="6 7">
    <name type="scientific">Modicella reniformis</name>
    <dbReference type="NCBI Taxonomy" id="1440133"/>
    <lineage>
        <taxon>Eukaryota</taxon>
        <taxon>Fungi</taxon>
        <taxon>Fungi incertae sedis</taxon>
        <taxon>Mucoromycota</taxon>
        <taxon>Mortierellomycotina</taxon>
        <taxon>Mortierellomycetes</taxon>
        <taxon>Mortierellales</taxon>
        <taxon>Mortierellaceae</taxon>
        <taxon>Modicella</taxon>
    </lineage>
</organism>
<dbReference type="Gene3D" id="3.40.1180.10">
    <property type="entry name" value="Decaprenyl diphosphate synthase-like"/>
    <property type="match status" value="1"/>
</dbReference>
<evidence type="ECO:0000256" key="1">
    <source>
        <dbReference type="ARBA" id="ARBA00005432"/>
    </source>
</evidence>
<dbReference type="EC" id="2.5.1.-" evidence="4"/>
<dbReference type="AlphaFoldDB" id="A0A9P6IPH7"/>
<dbReference type="GO" id="GO:0005783">
    <property type="term" value="C:endoplasmic reticulum"/>
    <property type="evidence" value="ECO:0007669"/>
    <property type="project" value="TreeGrafter"/>
</dbReference>
<feature type="compositionally biased region" description="Acidic residues" evidence="5">
    <location>
        <begin position="328"/>
        <end position="337"/>
    </location>
</feature>
<feature type="non-terminal residue" evidence="6">
    <location>
        <position position="1"/>
    </location>
</feature>
<dbReference type="GO" id="GO:0016094">
    <property type="term" value="P:polyprenol biosynthetic process"/>
    <property type="evidence" value="ECO:0007669"/>
    <property type="project" value="TreeGrafter"/>
</dbReference>
<dbReference type="CDD" id="cd00475">
    <property type="entry name" value="Cis_IPPS"/>
    <property type="match status" value="1"/>
</dbReference>
<accession>A0A9P6IPH7</accession>
<name>A0A9P6IPH7_9FUNG</name>
<feature type="region of interest" description="Disordered" evidence="5">
    <location>
        <begin position="322"/>
        <end position="341"/>
    </location>
</feature>
<reference evidence="6" key="1">
    <citation type="journal article" date="2020" name="Fungal Divers.">
        <title>Resolving the Mortierellaceae phylogeny through synthesis of multi-gene phylogenetics and phylogenomics.</title>
        <authorList>
            <person name="Vandepol N."/>
            <person name="Liber J."/>
            <person name="Desiro A."/>
            <person name="Na H."/>
            <person name="Kennedy M."/>
            <person name="Barry K."/>
            <person name="Grigoriev I.V."/>
            <person name="Miller A.N."/>
            <person name="O'Donnell K."/>
            <person name="Stajich J.E."/>
            <person name="Bonito G."/>
        </authorList>
    </citation>
    <scope>NUCLEOTIDE SEQUENCE</scope>
    <source>
        <strain evidence="6">MES-2147</strain>
    </source>
</reference>
<dbReference type="PANTHER" id="PTHR10291">
    <property type="entry name" value="DEHYDRODOLICHYL DIPHOSPHATE SYNTHASE FAMILY MEMBER"/>
    <property type="match status" value="1"/>
</dbReference>
<evidence type="ECO:0000256" key="3">
    <source>
        <dbReference type="ARBA" id="ARBA00022842"/>
    </source>
</evidence>
<dbReference type="PROSITE" id="PS01066">
    <property type="entry name" value="UPP_SYNTHASE"/>
    <property type="match status" value="1"/>
</dbReference>
<dbReference type="HAMAP" id="MF_01139">
    <property type="entry name" value="ISPT"/>
    <property type="match status" value="1"/>
</dbReference>
<dbReference type="OrthoDB" id="4173905at2759"/>
<dbReference type="InterPro" id="IPR036424">
    <property type="entry name" value="UPP_synth-like_sf"/>
</dbReference>
<protein>
    <recommendedName>
        <fullName evidence="4">Alkyl transferase</fullName>
        <ecNumber evidence="4">2.5.1.-</ecNumber>
    </recommendedName>
</protein>
<evidence type="ECO:0000256" key="5">
    <source>
        <dbReference type="SAM" id="MobiDB-lite"/>
    </source>
</evidence>
<comment type="similarity">
    <text evidence="1 4">Belongs to the UPP synthase family.</text>
</comment>